<name>A0AA37P5R8_9PEZI</name>
<dbReference type="EMBL" id="BQXU01000010">
    <property type="protein sequence ID" value="GKT44511.1"/>
    <property type="molecule type" value="Genomic_DNA"/>
</dbReference>
<evidence type="ECO:0000256" key="5">
    <source>
        <dbReference type="ARBA" id="ARBA00023002"/>
    </source>
</evidence>
<accession>A0AA37P5R8</accession>
<dbReference type="PROSITE" id="PS51257">
    <property type="entry name" value="PROKAR_LIPOPROTEIN"/>
    <property type="match status" value="1"/>
</dbReference>
<comment type="similarity">
    <text evidence="2">Belongs to the oxygen-dependent FAD-linked oxidoreductase family.</text>
</comment>
<feature type="chain" id="PRO_5041292258" evidence="6">
    <location>
        <begin position="21"/>
        <end position="505"/>
    </location>
</feature>
<dbReference type="InterPro" id="IPR050416">
    <property type="entry name" value="FAD-linked_Oxidoreductase"/>
</dbReference>
<comment type="cofactor">
    <cofactor evidence="1">
        <name>FAD</name>
        <dbReference type="ChEBI" id="CHEBI:57692"/>
    </cofactor>
</comment>
<gene>
    <name evidence="8" type="ORF">ColSpa_04692</name>
</gene>
<comment type="caution">
    <text evidence="8">The sequence shown here is derived from an EMBL/GenBank/DDBJ whole genome shotgun (WGS) entry which is preliminary data.</text>
</comment>
<dbReference type="PROSITE" id="PS51387">
    <property type="entry name" value="FAD_PCMH"/>
    <property type="match status" value="1"/>
</dbReference>
<organism evidence="8 9">
    <name type="scientific">Colletotrichum spaethianum</name>
    <dbReference type="NCBI Taxonomy" id="700344"/>
    <lineage>
        <taxon>Eukaryota</taxon>
        <taxon>Fungi</taxon>
        <taxon>Dikarya</taxon>
        <taxon>Ascomycota</taxon>
        <taxon>Pezizomycotina</taxon>
        <taxon>Sordariomycetes</taxon>
        <taxon>Hypocreomycetidae</taxon>
        <taxon>Glomerellales</taxon>
        <taxon>Glomerellaceae</taxon>
        <taxon>Colletotrichum</taxon>
        <taxon>Colletotrichum spaethianum species complex</taxon>
    </lineage>
</organism>
<dbReference type="InterPro" id="IPR036318">
    <property type="entry name" value="FAD-bd_PCMH-like_sf"/>
</dbReference>
<evidence type="ECO:0000259" key="7">
    <source>
        <dbReference type="PROSITE" id="PS51387"/>
    </source>
</evidence>
<evidence type="ECO:0000313" key="9">
    <source>
        <dbReference type="Proteomes" id="UP001055115"/>
    </source>
</evidence>
<dbReference type="InterPro" id="IPR016166">
    <property type="entry name" value="FAD-bd_PCMH"/>
</dbReference>
<sequence>MHRFRMEILTAVAAWAITSACLNVPVARQMLGGICRRDTAELGQRLSPTAKIFEPGTAEFVEASVRWSNLDAPKPNLVVVPGTENDVVEIVKFANEQGLPFLAYNGVHGAITTLGRMDSGIEIYINQLSGVEVSADGKTAKIAGGTMSKNVTDALWATGKQTVTGTCECVSTLGPALGGGHGWLQGRHGLVADQFVSMNIVLADGTLQTINETSDLWWAVKGAGHNFGIVTSVNVKIYDIEHRDWAVDTLIFSGDKVEEVYEAANEHLVKNGTQAVDVVNWSYWLNNPDVDPENPVILFWIIQEGVTTVDPIYTQPFHDIGPISSTPESGTYLDLAAWTGIALDSIPCQKVGGNNPRFPIYTQSYNIESQRKAYDLFASSIKGDSPFNNSLFMFEGYSVDGVRAIDHDSTAFAYRDDNLLFAPLITYTPNGTELDQQAATLGNQLRDIIHEGTGRTEQHVYLNYAFGDESPTGWYGSEQWRQDRLKSLKTKYDPNGRFSFYGPIA</sequence>
<keyword evidence="4" id="KW-0274">FAD</keyword>
<keyword evidence="6" id="KW-0732">Signal</keyword>
<evidence type="ECO:0000256" key="3">
    <source>
        <dbReference type="ARBA" id="ARBA00022630"/>
    </source>
</evidence>
<protein>
    <submittedName>
        <fullName evidence="8">FAD-linked oxidoreductase chyH</fullName>
    </submittedName>
</protein>
<keyword evidence="9" id="KW-1185">Reference proteome</keyword>
<feature type="domain" description="FAD-binding PCMH-type" evidence="7">
    <location>
        <begin position="71"/>
        <end position="240"/>
    </location>
</feature>
<dbReference type="SUPFAM" id="SSF56176">
    <property type="entry name" value="FAD-binding/transporter-associated domain-like"/>
    <property type="match status" value="1"/>
</dbReference>
<proteinExistence type="inferred from homology"/>
<evidence type="ECO:0000256" key="1">
    <source>
        <dbReference type="ARBA" id="ARBA00001974"/>
    </source>
</evidence>
<evidence type="ECO:0000256" key="4">
    <source>
        <dbReference type="ARBA" id="ARBA00022827"/>
    </source>
</evidence>
<dbReference type="InterPro" id="IPR012951">
    <property type="entry name" value="BBE"/>
</dbReference>
<dbReference type="Pfam" id="PF08031">
    <property type="entry name" value="BBE"/>
    <property type="match status" value="1"/>
</dbReference>
<dbReference type="GeneID" id="73325494"/>
<feature type="signal peptide" evidence="6">
    <location>
        <begin position="1"/>
        <end position="20"/>
    </location>
</feature>
<dbReference type="Proteomes" id="UP001055115">
    <property type="component" value="Unassembled WGS sequence"/>
</dbReference>
<dbReference type="InterPro" id="IPR016169">
    <property type="entry name" value="FAD-bd_PCMH_sub2"/>
</dbReference>
<keyword evidence="5" id="KW-0560">Oxidoreductase</keyword>
<evidence type="ECO:0000256" key="6">
    <source>
        <dbReference type="SAM" id="SignalP"/>
    </source>
</evidence>
<evidence type="ECO:0000313" key="8">
    <source>
        <dbReference type="EMBL" id="GKT44511.1"/>
    </source>
</evidence>
<reference evidence="8 9" key="1">
    <citation type="submission" date="2022-03" db="EMBL/GenBank/DDBJ databases">
        <title>Genome data of Colletotrichum spp.</title>
        <authorList>
            <person name="Utami Y.D."/>
            <person name="Hiruma K."/>
        </authorList>
    </citation>
    <scope>NUCLEOTIDE SEQUENCE [LARGE SCALE GENOMIC DNA]</scope>
    <source>
        <strain evidence="8 9">MAFF 239500</strain>
    </source>
</reference>
<dbReference type="AlphaFoldDB" id="A0AA37P5R8"/>
<dbReference type="Pfam" id="PF01565">
    <property type="entry name" value="FAD_binding_4"/>
    <property type="match status" value="1"/>
</dbReference>
<keyword evidence="3" id="KW-0285">Flavoprotein</keyword>
<dbReference type="PANTHER" id="PTHR42973:SF9">
    <property type="entry name" value="FAD-BINDING PCMH-TYPE DOMAIN-CONTAINING PROTEIN-RELATED"/>
    <property type="match status" value="1"/>
</dbReference>
<dbReference type="Gene3D" id="3.30.465.10">
    <property type="match status" value="1"/>
</dbReference>
<dbReference type="InterPro" id="IPR006094">
    <property type="entry name" value="Oxid_FAD_bind_N"/>
</dbReference>
<dbReference type="RefSeq" id="XP_049126861.1">
    <property type="nucleotide sequence ID" value="XM_049270904.1"/>
</dbReference>
<dbReference type="Gene3D" id="3.40.462.20">
    <property type="match status" value="1"/>
</dbReference>
<dbReference type="GO" id="GO:0016491">
    <property type="term" value="F:oxidoreductase activity"/>
    <property type="evidence" value="ECO:0007669"/>
    <property type="project" value="UniProtKB-KW"/>
</dbReference>
<dbReference type="PANTHER" id="PTHR42973">
    <property type="entry name" value="BINDING OXIDOREDUCTASE, PUTATIVE (AFU_ORTHOLOGUE AFUA_1G17690)-RELATED"/>
    <property type="match status" value="1"/>
</dbReference>
<dbReference type="GO" id="GO:0071949">
    <property type="term" value="F:FAD binding"/>
    <property type="evidence" value="ECO:0007669"/>
    <property type="project" value="InterPro"/>
</dbReference>
<evidence type="ECO:0000256" key="2">
    <source>
        <dbReference type="ARBA" id="ARBA00005466"/>
    </source>
</evidence>